<evidence type="ECO:0000256" key="1">
    <source>
        <dbReference type="ARBA" id="ARBA00022801"/>
    </source>
</evidence>
<feature type="binding site" evidence="2">
    <location>
        <position position="37"/>
    </location>
    <ligand>
        <name>substrate</name>
    </ligand>
</feature>
<organism evidence="3 4">
    <name type="scientific">Lactobacillus psittaci DSM 15354</name>
    <dbReference type="NCBI Taxonomy" id="1122152"/>
    <lineage>
        <taxon>Bacteria</taxon>
        <taxon>Bacillati</taxon>
        <taxon>Bacillota</taxon>
        <taxon>Bacilli</taxon>
        <taxon>Lactobacillales</taxon>
        <taxon>Lactobacillaceae</taxon>
        <taxon>Lactobacillus</taxon>
    </lineage>
</organism>
<sequence length="165" mass="18904">MDSPLTPLGQTQAKATGEFFRAKNIKFEKAFCSTQERASDTLELITQKQLEYTRLKDLREKWYGIYEGQDEITLPWNHGANHDPVMEEDFLAIDRMKRAMNYILSQLNDDATALIVGHGAILGLYVRDLFPESQFHFENCAIAKLVFNGEKAELAGKYWPAKKVK</sequence>
<name>A0A0R1RXQ3_9LACO</name>
<dbReference type="Proteomes" id="UP000051931">
    <property type="component" value="Unassembled WGS sequence"/>
</dbReference>
<dbReference type="eggNOG" id="COG0406">
    <property type="taxonomic scope" value="Bacteria"/>
</dbReference>
<gene>
    <name evidence="3" type="ORF">FC23_GL000474</name>
</gene>
<evidence type="ECO:0000313" key="4">
    <source>
        <dbReference type="Proteomes" id="UP000051931"/>
    </source>
</evidence>
<dbReference type="AlphaFoldDB" id="A0A0R1RXQ3"/>
<dbReference type="Pfam" id="PF00300">
    <property type="entry name" value="His_Phos_1"/>
    <property type="match status" value="1"/>
</dbReference>
<evidence type="ECO:0000256" key="2">
    <source>
        <dbReference type="PIRSR" id="PIRSR613078-2"/>
    </source>
</evidence>
<dbReference type="PANTHER" id="PTHR20935:SF0">
    <property type="entry name" value="SERINE_THREONINE-PROTEIN PHOSPHATASE PGAM5, MITOCHONDRIAL"/>
    <property type="match status" value="1"/>
</dbReference>
<dbReference type="PATRIC" id="fig|1122152.4.peg.482"/>
<keyword evidence="1" id="KW-0378">Hydrolase</keyword>
<dbReference type="CDD" id="cd07067">
    <property type="entry name" value="HP_PGM_like"/>
    <property type="match status" value="1"/>
</dbReference>
<comment type="caution">
    <text evidence="3">The sequence shown here is derived from an EMBL/GenBank/DDBJ whole genome shotgun (WGS) entry which is preliminary data.</text>
</comment>
<dbReference type="STRING" id="1122152.GCA_000425905_01156"/>
<reference evidence="3 4" key="1">
    <citation type="journal article" date="2015" name="Genome Announc.">
        <title>Expanding the biotechnology potential of lactobacilli through comparative genomics of 213 strains and associated genera.</title>
        <authorList>
            <person name="Sun Z."/>
            <person name="Harris H.M."/>
            <person name="McCann A."/>
            <person name="Guo C."/>
            <person name="Argimon S."/>
            <person name="Zhang W."/>
            <person name="Yang X."/>
            <person name="Jeffery I.B."/>
            <person name="Cooney J.C."/>
            <person name="Kagawa T.F."/>
            <person name="Liu W."/>
            <person name="Song Y."/>
            <person name="Salvetti E."/>
            <person name="Wrobel A."/>
            <person name="Rasinkangas P."/>
            <person name="Parkhill J."/>
            <person name="Rea M.C."/>
            <person name="O'Sullivan O."/>
            <person name="Ritari J."/>
            <person name="Douillard F.P."/>
            <person name="Paul Ross R."/>
            <person name="Yang R."/>
            <person name="Briner A.E."/>
            <person name="Felis G.E."/>
            <person name="de Vos W.M."/>
            <person name="Barrangou R."/>
            <person name="Klaenhammer T.R."/>
            <person name="Caufield P.W."/>
            <person name="Cui Y."/>
            <person name="Zhang H."/>
            <person name="O'Toole P.W."/>
        </authorList>
    </citation>
    <scope>NUCLEOTIDE SEQUENCE [LARGE SCALE GENOMIC DNA]</scope>
    <source>
        <strain evidence="3 4">DSM 15354</strain>
    </source>
</reference>
<dbReference type="EMBL" id="AZFB01000019">
    <property type="protein sequence ID" value="KRL61792.1"/>
    <property type="molecule type" value="Genomic_DNA"/>
</dbReference>
<dbReference type="InterPro" id="IPR051021">
    <property type="entry name" value="Mito_Ser/Thr_phosphatase"/>
</dbReference>
<dbReference type="Gene3D" id="3.40.50.1240">
    <property type="entry name" value="Phosphoglycerate mutase-like"/>
    <property type="match status" value="1"/>
</dbReference>
<proteinExistence type="predicted"/>
<keyword evidence="4" id="KW-1185">Reference proteome</keyword>
<dbReference type="InterPro" id="IPR013078">
    <property type="entry name" value="His_Pase_superF_clade-1"/>
</dbReference>
<dbReference type="PANTHER" id="PTHR20935">
    <property type="entry name" value="PHOSPHOGLYCERATE MUTASE-RELATED"/>
    <property type="match status" value="1"/>
</dbReference>
<feature type="binding site" evidence="2">
    <location>
        <begin position="60"/>
        <end position="63"/>
    </location>
    <ligand>
        <name>substrate</name>
    </ligand>
</feature>
<dbReference type="SUPFAM" id="SSF53254">
    <property type="entry name" value="Phosphoglycerate mutase-like"/>
    <property type="match status" value="1"/>
</dbReference>
<accession>A0A0R1RXQ3</accession>
<evidence type="ECO:0000313" key="3">
    <source>
        <dbReference type="EMBL" id="KRL61792.1"/>
    </source>
</evidence>
<protein>
    <submittedName>
        <fullName evidence="3">Phosphoglycerate mutase</fullName>
    </submittedName>
</protein>
<dbReference type="InterPro" id="IPR029033">
    <property type="entry name" value="His_PPase_superfam"/>
</dbReference>
<dbReference type="GO" id="GO:0016787">
    <property type="term" value="F:hydrolase activity"/>
    <property type="evidence" value="ECO:0007669"/>
    <property type="project" value="UniProtKB-KW"/>
</dbReference>